<dbReference type="Gene3D" id="3.40.50.300">
    <property type="entry name" value="P-loop containing nucleotide triphosphate hydrolases"/>
    <property type="match status" value="1"/>
</dbReference>
<feature type="domain" description="Helicase HerA central" evidence="5">
    <location>
        <begin position="9"/>
        <end position="143"/>
    </location>
</feature>
<dbReference type="GO" id="GO:0043138">
    <property type="term" value="F:3'-5' DNA helicase activity"/>
    <property type="evidence" value="ECO:0007669"/>
    <property type="project" value="UniProtKB-EC"/>
</dbReference>
<organism evidence="6 7">
    <name type="scientific">Methanosarcina horonobensis HB-1 = JCM 15518</name>
    <dbReference type="NCBI Taxonomy" id="1434110"/>
    <lineage>
        <taxon>Archaea</taxon>
        <taxon>Methanobacteriati</taxon>
        <taxon>Methanobacteriota</taxon>
        <taxon>Stenosarchaea group</taxon>
        <taxon>Methanomicrobia</taxon>
        <taxon>Methanosarcinales</taxon>
        <taxon>Methanosarcinaceae</taxon>
        <taxon>Methanosarcina</taxon>
    </lineage>
</organism>
<dbReference type="GO" id="GO:0043139">
    <property type="term" value="F:5'-3' DNA helicase activity"/>
    <property type="evidence" value="ECO:0007669"/>
    <property type="project" value="UniProtKB-EC"/>
</dbReference>
<evidence type="ECO:0000313" key="7">
    <source>
        <dbReference type="Proteomes" id="UP000033101"/>
    </source>
</evidence>
<evidence type="ECO:0000313" key="6">
    <source>
        <dbReference type="EMBL" id="AKB79017.1"/>
    </source>
</evidence>
<dbReference type="STRING" id="1434110.MSHOH_2534"/>
<keyword evidence="6" id="KW-0547">Nucleotide-binding</keyword>
<dbReference type="SUPFAM" id="SSF52540">
    <property type="entry name" value="P-loop containing nucleoside triphosphate hydrolases"/>
    <property type="match status" value="1"/>
</dbReference>
<comment type="catalytic activity">
    <reaction evidence="3">
        <text>ATP + H2O = ADP + phosphate + H(+)</text>
        <dbReference type="Rhea" id="RHEA:13065"/>
        <dbReference type="ChEBI" id="CHEBI:15377"/>
        <dbReference type="ChEBI" id="CHEBI:15378"/>
        <dbReference type="ChEBI" id="CHEBI:30616"/>
        <dbReference type="ChEBI" id="CHEBI:43474"/>
        <dbReference type="ChEBI" id="CHEBI:456216"/>
        <dbReference type="EC" id="5.6.2.3"/>
    </reaction>
</comment>
<comment type="catalytic activity">
    <reaction evidence="2">
        <text>Couples ATP hydrolysis with the unwinding of duplex DNA by translocating in the 3'-5' direction.</text>
        <dbReference type="EC" id="5.6.2.4"/>
    </reaction>
</comment>
<evidence type="ECO:0000256" key="3">
    <source>
        <dbReference type="ARBA" id="ARBA00048954"/>
    </source>
</evidence>
<dbReference type="RefSeq" id="WP_048140374.1">
    <property type="nucleotide sequence ID" value="NZ_CP009516.1"/>
</dbReference>
<dbReference type="OrthoDB" id="107033at2157"/>
<keyword evidence="7" id="KW-1185">Reference proteome</keyword>
<dbReference type="Pfam" id="PF01935">
    <property type="entry name" value="DUF87"/>
    <property type="match status" value="1"/>
</dbReference>
<proteinExistence type="inferred from homology"/>
<dbReference type="InterPro" id="IPR027417">
    <property type="entry name" value="P-loop_NTPase"/>
</dbReference>
<dbReference type="PANTHER" id="PTHR42957">
    <property type="entry name" value="HELICASE MJ1565-RELATED"/>
    <property type="match status" value="1"/>
</dbReference>
<keyword evidence="6" id="KW-0067">ATP-binding</keyword>
<evidence type="ECO:0000256" key="4">
    <source>
        <dbReference type="ARBA" id="ARBA00048988"/>
    </source>
</evidence>
<sequence length="386" mass="42521">MAIDIDKKIKLNKEFYGEKTAIIAQSGGGKSYTARVIIEEGLASGHTFVIFDPQEAYMNLPQMEYIQAQNVKSVAGLGKIIAQTHRNTVILLKSLTIEKQQGFVNDFLKSYKKNVSKGIQTLVIDEFHKFAPESEKTACKSEVRGLFQESRSDGIGIFLISQRPQRVDKTCLSQCTNYFIGRLTSQRDQQAVNNYIDRTKMTKELRDFESGEFYIDGIKRDPEIVKIREAKTVHSGNSPKNILTENKVDFYKNTKKLIRGKNMENPIKEVEKVLPDTKSFSHLAGIGIDFALGSAVSGIAGNFVGSKVAIPVAFVSGRTVGSLATTLAMYAGYKVSPYGKDVLMYGTAGSAAYTVGSVAFDILKLTNVNMSALDFIIQTATGAQKQ</sequence>
<keyword evidence="6" id="KW-0378">Hydrolase</keyword>
<name>A0A0E3SFK1_9EURY</name>
<dbReference type="InterPro" id="IPR002789">
    <property type="entry name" value="HerA_central"/>
</dbReference>
<dbReference type="EMBL" id="CP009516">
    <property type="protein sequence ID" value="AKB79017.1"/>
    <property type="molecule type" value="Genomic_DNA"/>
</dbReference>
<evidence type="ECO:0000259" key="5">
    <source>
        <dbReference type="Pfam" id="PF01935"/>
    </source>
</evidence>
<dbReference type="PANTHER" id="PTHR42957:SF2">
    <property type="entry name" value="HELICASE HERA CENTRAL DOMAIN-CONTAINING PROTEIN"/>
    <property type="match status" value="1"/>
</dbReference>
<protein>
    <submittedName>
        <fullName evidence="6">Bipolar DNA helicase HerA</fullName>
    </submittedName>
</protein>
<reference evidence="6 7" key="1">
    <citation type="submission" date="2014-07" db="EMBL/GenBank/DDBJ databases">
        <title>Methanogenic archaea and the global carbon cycle.</title>
        <authorList>
            <person name="Henriksen J.R."/>
            <person name="Luke J."/>
            <person name="Reinhart S."/>
            <person name="Benedict M.N."/>
            <person name="Youngblut N.D."/>
            <person name="Metcalf M.E."/>
            <person name="Whitaker R.J."/>
            <person name="Metcalf W.W."/>
        </authorList>
    </citation>
    <scope>NUCLEOTIDE SEQUENCE [LARGE SCALE GENOMIC DNA]</scope>
    <source>
        <strain evidence="6 7">HB-1</strain>
    </source>
</reference>
<accession>A0A0E3SFK1</accession>
<comment type="similarity">
    <text evidence="1">Belongs to the HerA family.</text>
</comment>
<gene>
    <name evidence="6" type="ORF">MSHOH_2534</name>
</gene>
<dbReference type="KEGG" id="mhor:MSHOH_2534"/>
<comment type="catalytic activity">
    <reaction evidence="4">
        <text>ATP + H2O = ADP + phosphate + H(+)</text>
        <dbReference type="Rhea" id="RHEA:13065"/>
        <dbReference type="ChEBI" id="CHEBI:15377"/>
        <dbReference type="ChEBI" id="CHEBI:15378"/>
        <dbReference type="ChEBI" id="CHEBI:30616"/>
        <dbReference type="ChEBI" id="CHEBI:43474"/>
        <dbReference type="ChEBI" id="CHEBI:456216"/>
        <dbReference type="EC" id="5.6.2.4"/>
    </reaction>
</comment>
<dbReference type="HOGENOM" id="CLU_714982_0_0_2"/>
<evidence type="ECO:0000256" key="2">
    <source>
        <dbReference type="ARBA" id="ARBA00034617"/>
    </source>
</evidence>
<dbReference type="AlphaFoldDB" id="A0A0E3SFK1"/>
<keyword evidence="6" id="KW-0347">Helicase</keyword>
<dbReference type="Proteomes" id="UP000033101">
    <property type="component" value="Chromosome"/>
</dbReference>
<dbReference type="InterPro" id="IPR008571">
    <property type="entry name" value="HerA-like"/>
</dbReference>
<dbReference type="PATRIC" id="fig|1434110.4.peg.3260"/>
<evidence type="ECO:0000256" key="1">
    <source>
        <dbReference type="ARBA" id="ARBA00007816"/>
    </source>
</evidence>
<dbReference type="GeneID" id="24831824"/>